<dbReference type="Gene3D" id="2.60.120.10">
    <property type="entry name" value="Jelly Rolls"/>
    <property type="match status" value="1"/>
</dbReference>
<dbReference type="PANTHER" id="PTHR12461:SF43">
    <property type="entry name" value="HSPB1-ASSOCIATED PROTEIN 1"/>
    <property type="match status" value="1"/>
</dbReference>
<dbReference type="InterPro" id="IPR041667">
    <property type="entry name" value="Cupin_8"/>
</dbReference>
<protein>
    <recommendedName>
        <fullName evidence="5">JmjC domain-containing protein</fullName>
    </recommendedName>
</protein>
<dbReference type="CTD" id="79663"/>
<evidence type="ECO:0000313" key="6">
    <source>
        <dbReference type="EnsemblMetazoa" id="XP_022663347"/>
    </source>
</evidence>
<dbReference type="GO" id="GO:0005737">
    <property type="term" value="C:cytoplasm"/>
    <property type="evidence" value="ECO:0007669"/>
    <property type="project" value="UniProtKB-SubCell"/>
</dbReference>
<organism evidence="6 7">
    <name type="scientific">Varroa destructor</name>
    <name type="common">Honeybee mite</name>
    <dbReference type="NCBI Taxonomy" id="109461"/>
    <lineage>
        <taxon>Eukaryota</taxon>
        <taxon>Metazoa</taxon>
        <taxon>Ecdysozoa</taxon>
        <taxon>Arthropoda</taxon>
        <taxon>Chelicerata</taxon>
        <taxon>Arachnida</taxon>
        <taxon>Acari</taxon>
        <taxon>Parasitiformes</taxon>
        <taxon>Mesostigmata</taxon>
        <taxon>Gamasina</taxon>
        <taxon>Dermanyssoidea</taxon>
        <taxon>Varroidae</taxon>
        <taxon>Varroa</taxon>
    </lineage>
</organism>
<dbReference type="SUPFAM" id="SSF51197">
    <property type="entry name" value="Clavaminate synthase-like"/>
    <property type="match status" value="1"/>
</dbReference>
<evidence type="ECO:0000256" key="4">
    <source>
        <dbReference type="SAM" id="MobiDB-lite"/>
    </source>
</evidence>
<dbReference type="Proteomes" id="UP000594260">
    <property type="component" value="Unplaced"/>
</dbReference>
<accession>A0A7M7MB50</accession>
<dbReference type="AlphaFoldDB" id="A0A7M7MB50"/>
<feature type="domain" description="JmjC" evidence="5">
    <location>
        <begin position="103"/>
        <end position="260"/>
    </location>
</feature>
<reference evidence="6" key="1">
    <citation type="submission" date="2021-01" db="UniProtKB">
        <authorList>
            <consortium name="EnsemblMetazoa"/>
        </authorList>
    </citation>
    <scope>IDENTIFICATION</scope>
</reference>
<name>A0A7M7MB50_VARDE</name>
<dbReference type="Pfam" id="PF13621">
    <property type="entry name" value="Cupin_8"/>
    <property type="match status" value="1"/>
</dbReference>
<evidence type="ECO:0000256" key="2">
    <source>
        <dbReference type="ARBA" id="ARBA00022490"/>
    </source>
</evidence>
<evidence type="ECO:0000256" key="3">
    <source>
        <dbReference type="ARBA" id="ARBA00037342"/>
    </source>
</evidence>
<dbReference type="InterPro" id="IPR003347">
    <property type="entry name" value="JmjC_dom"/>
</dbReference>
<feature type="region of interest" description="Disordered" evidence="4">
    <location>
        <begin position="305"/>
        <end position="336"/>
    </location>
</feature>
<dbReference type="RefSeq" id="XP_022663347.1">
    <property type="nucleotide sequence ID" value="XM_022807612.1"/>
</dbReference>
<keyword evidence="7" id="KW-1185">Reference proteome</keyword>
<proteinExistence type="predicted"/>
<comment type="function">
    <text evidence="3">May play a role in cellular stress response.</text>
</comment>
<dbReference type="EnsemblMetazoa" id="XM_022807612">
    <property type="protein sequence ID" value="XP_022663347"/>
    <property type="gene ID" value="LOC111251223"/>
</dbReference>
<keyword evidence="2" id="KW-0963">Cytoplasm</keyword>
<comment type="subcellular location">
    <subcellularLocation>
        <location evidence="1">Cytoplasm</location>
    </subcellularLocation>
</comment>
<dbReference type="PROSITE" id="PS51184">
    <property type="entry name" value="JMJC"/>
    <property type="match status" value="1"/>
</dbReference>
<dbReference type="InterPro" id="IPR014710">
    <property type="entry name" value="RmlC-like_jellyroll"/>
</dbReference>
<evidence type="ECO:0000259" key="5">
    <source>
        <dbReference type="PROSITE" id="PS51184"/>
    </source>
</evidence>
<dbReference type="SMART" id="SM00558">
    <property type="entry name" value="JmjC"/>
    <property type="match status" value="1"/>
</dbReference>
<evidence type="ECO:0000313" key="7">
    <source>
        <dbReference type="Proteomes" id="UP000594260"/>
    </source>
</evidence>
<sequence>MLKSDIEQRRFESRCAKDMSLKSYLTAQKYPVIFPLPNKWPCADFTIDEWGDVLPDLYEFRHESRQKCPHFEVQHIQRFKATIKDFAGAIRTGYFNKPSIDLHERWVYSAYNWMSAGTMKRKDCLDWSFFESGDKDCTHTTIWMGSKGAFTPCHRDSYGAKEWFLFPPSDGKYLYETRLPFEESTVFSSIDFNRMPINIAKWPLFKNATPYRVIVKPGEVLLIPKHWWHFVRCVDDGNINVNRWFDLDSDAADKIDEAIASLLVDRIHDLVEGKLPAFNGVRPVRSVKVIFEAIKRSLEKMNCDSDTAEHSCTQPSEEPIRHDSLDEADSTPSISEPNDEEIVRRYLISPVERCSLEEFIKATPKHESTSKTRVDFSTNDIFRAVLDSEVLALIRKKLSDRYCRQNKQFEDRPKGSNMKIQMYSRDPL</sequence>
<evidence type="ECO:0000256" key="1">
    <source>
        <dbReference type="ARBA" id="ARBA00004496"/>
    </source>
</evidence>
<dbReference type="PANTHER" id="PTHR12461">
    <property type="entry name" value="HYPOXIA-INDUCIBLE FACTOR 1 ALPHA INHIBITOR-RELATED"/>
    <property type="match status" value="1"/>
</dbReference>
<dbReference type="GeneID" id="111251223"/>